<sequence>MGAKSKTKSRGRPPKTPTRITRSTTCPPPVSDQENEPARSSPEPNGDPNPDPTGPEWHSASQLNSPTNQDQTQSNPDLLQNNQSDYRAVRNRPTSSDSSRSHLSASPPRGNEASRVRLARRPRGRSGGPSSHQSLSKTEIEILEGRGVKPADLELWIELQFNFTQVDKWIRAEFNPIDAQHWEAAGFSPACANIWRKAGIDLQWAKMFRQLRMRTSEAKPWMQLSPHSEEVLTAIQNKLPLKDAEVWVSHKFNLYEATEYFLGFVPSEVAGEIKTLNMRAQDVTEYFSSFRIPSLAIGWAKSGFSVEAAKSWS</sequence>
<evidence type="ECO:0000313" key="1">
    <source>
        <dbReference type="EMBL" id="KAJ9065155.1"/>
    </source>
</evidence>
<organism evidence="1 2">
    <name type="scientific">Entomophthora muscae</name>
    <dbReference type="NCBI Taxonomy" id="34485"/>
    <lineage>
        <taxon>Eukaryota</taxon>
        <taxon>Fungi</taxon>
        <taxon>Fungi incertae sedis</taxon>
        <taxon>Zoopagomycota</taxon>
        <taxon>Entomophthoromycotina</taxon>
        <taxon>Entomophthoromycetes</taxon>
        <taxon>Entomophthorales</taxon>
        <taxon>Entomophthoraceae</taxon>
        <taxon>Entomophthora</taxon>
    </lineage>
</organism>
<gene>
    <name evidence="1" type="ORF">DSO57_1022674</name>
</gene>
<name>A0ACC2SS17_9FUNG</name>
<reference evidence="1" key="1">
    <citation type="submission" date="2022-04" db="EMBL/GenBank/DDBJ databases">
        <title>Genome of the entomopathogenic fungus Entomophthora muscae.</title>
        <authorList>
            <person name="Elya C."/>
            <person name="Lovett B.R."/>
            <person name="Lee E."/>
            <person name="Macias A.M."/>
            <person name="Hajek A.E."/>
            <person name="De Bivort B.L."/>
            <person name="Kasson M.T."/>
            <person name="De Fine Licht H.H."/>
            <person name="Stajich J.E."/>
        </authorList>
    </citation>
    <scope>NUCLEOTIDE SEQUENCE</scope>
    <source>
        <strain evidence="1">Berkeley</strain>
    </source>
</reference>
<evidence type="ECO:0000313" key="2">
    <source>
        <dbReference type="Proteomes" id="UP001165960"/>
    </source>
</evidence>
<proteinExistence type="predicted"/>
<protein>
    <submittedName>
        <fullName evidence="1">Uncharacterized protein</fullName>
    </submittedName>
</protein>
<accession>A0ACC2SS17</accession>
<keyword evidence="2" id="KW-1185">Reference proteome</keyword>
<dbReference type="Proteomes" id="UP001165960">
    <property type="component" value="Unassembled WGS sequence"/>
</dbReference>
<dbReference type="EMBL" id="QTSX02004375">
    <property type="protein sequence ID" value="KAJ9065155.1"/>
    <property type="molecule type" value="Genomic_DNA"/>
</dbReference>
<comment type="caution">
    <text evidence="1">The sequence shown here is derived from an EMBL/GenBank/DDBJ whole genome shotgun (WGS) entry which is preliminary data.</text>
</comment>